<keyword evidence="7 9" id="KW-0406">Ion transport</keyword>
<feature type="transmembrane region" description="Helical" evidence="9">
    <location>
        <begin position="336"/>
        <end position="360"/>
    </location>
</feature>
<keyword evidence="4 9" id="KW-0460">Magnesium</keyword>
<evidence type="ECO:0000256" key="6">
    <source>
        <dbReference type="ARBA" id="ARBA00022989"/>
    </source>
</evidence>
<feature type="transmembrane region" description="Helical" evidence="9">
    <location>
        <begin position="129"/>
        <end position="155"/>
    </location>
</feature>
<dbReference type="EC" id="7.2.3.1" evidence="9"/>
<dbReference type="GO" id="GO:0004427">
    <property type="term" value="F:inorganic diphosphate phosphatase activity"/>
    <property type="evidence" value="ECO:0007669"/>
    <property type="project" value="UniProtKB-UniRule"/>
</dbReference>
<comment type="cofactor">
    <cofactor evidence="9">
        <name>Mg(2+)</name>
        <dbReference type="ChEBI" id="CHEBI:18420"/>
    </cofactor>
</comment>
<dbReference type="AlphaFoldDB" id="A0A448L3D4"/>
<accession>A0A448L3D4</accession>
<keyword evidence="2 9" id="KW-0813">Transport</keyword>
<dbReference type="NCBIfam" id="NF001954">
    <property type="entry name" value="PRK00733.2-2"/>
    <property type="match status" value="1"/>
</dbReference>
<sequence>MMNIPTVFWLVPLASAVALGMAWYFFSSMMKEEEGTLKMKEIAEHVRKGAMAYLRQQYKVVGIVFIVLALVFAFMAYALKIQNPWVPVAFLTGGFFSGLSGFFGMKTATYASGRTANAARQGLDRGLKVAFRSGAVMGLVVVGLGLLDIAIWFFILSSVYQEGNMALITITTTMLTFGMGASTQALFARVGGGIYTKAADVGADLVGKVEADIPEDDQRNPATIADNVGDNVGDVAGMGADLYESYCGSILSTAALGATAFALNGDMQLRAVIAPMIIAAVGIFLSLIGIFLVRTKEGATMKELLHALGLGTNVSAVLIAIASFIILYLLGIENWLGLSFSVISGLVAGVIIGQATEYYTSQSYRPTQKIAASSQTGSATVIIKGLGTGMISTCIPVLVISVAILLSYLCANGFDMSMQANSISHGLYGIGIAAVGMLSTLGITLATDAYGPIADNAGGNAEMSELGEEVRHRTDALDALGNTTAATGKGFAIGSAALTALALLASYVEEIKIAMARAVEEGRHFMDAAGQTFDPSKATMPDFMDFFQVTLMNPKVLVGAFIGAMAAFLFCGLTMGAVGRAAQSMVEEVRRQFKEIKGILEGKATPDYGRCVEISTRSAQREMIIPSLLAIAIPIVVGVVLGVAGVLGLLVGSLSAGFTLAVFMANAGGAWDNAKKMVEEGNFGGKGSASHKATIVGDTVGDPFKDTSGPSLNILIKLMSMVSIVMAGLTVAFI</sequence>
<keyword evidence="9" id="KW-0915">Sodium</keyword>
<dbReference type="NCBIfam" id="NF001960">
    <property type="entry name" value="PRK00733.3-5"/>
    <property type="match status" value="1"/>
</dbReference>
<dbReference type="KEGG" id="poc:NCTC13071_00471"/>
<comment type="catalytic activity">
    <reaction evidence="9">
        <text>Na(+)(in) + diphosphate + H2O = Na(+)(out) + 2 phosphate + H(+)</text>
        <dbReference type="Rhea" id="RHEA:57884"/>
        <dbReference type="ChEBI" id="CHEBI:15377"/>
        <dbReference type="ChEBI" id="CHEBI:15378"/>
        <dbReference type="ChEBI" id="CHEBI:29101"/>
        <dbReference type="ChEBI" id="CHEBI:33019"/>
        <dbReference type="ChEBI" id="CHEBI:43474"/>
        <dbReference type="EC" id="7.2.3.1"/>
    </reaction>
</comment>
<comment type="subcellular location">
    <subcellularLocation>
        <location evidence="9">Cell membrane</location>
        <topology evidence="9">Multi-pass membrane protein</topology>
    </subcellularLocation>
    <subcellularLocation>
        <location evidence="1">Endomembrane system</location>
        <topology evidence="1">Multi-pass membrane protein</topology>
    </subcellularLocation>
</comment>
<organism evidence="10 11">
    <name type="scientific">Segatella oris</name>
    <dbReference type="NCBI Taxonomy" id="28135"/>
    <lineage>
        <taxon>Bacteria</taxon>
        <taxon>Pseudomonadati</taxon>
        <taxon>Bacteroidota</taxon>
        <taxon>Bacteroidia</taxon>
        <taxon>Bacteroidales</taxon>
        <taxon>Prevotellaceae</taxon>
        <taxon>Segatella</taxon>
    </lineage>
</organism>
<feature type="transmembrane region" description="Helical" evidence="9">
    <location>
        <begin position="85"/>
        <end position="108"/>
    </location>
</feature>
<dbReference type="Pfam" id="PF03030">
    <property type="entry name" value="H_PPase"/>
    <property type="match status" value="1"/>
</dbReference>
<feature type="transmembrane region" description="Helical" evidence="9">
    <location>
        <begin position="60"/>
        <end position="79"/>
    </location>
</feature>
<dbReference type="RefSeq" id="WP_018919734.1">
    <property type="nucleotide sequence ID" value="NZ_LR134384.1"/>
</dbReference>
<comment type="similarity">
    <text evidence="9">Belongs to the H(+)-translocating pyrophosphatase (TC 3.A.10) family. K(+)-stimulated subfamily.</text>
</comment>
<feature type="transmembrane region" description="Helical" evidence="9">
    <location>
        <begin position="426"/>
        <end position="446"/>
    </location>
</feature>
<name>A0A448L3D4_9BACT</name>
<keyword evidence="9" id="KW-0739">Sodium transport</keyword>
<dbReference type="PIRSF" id="PIRSF001265">
    <property type="entry name" value="H+-PPase"/>
    <property type="match status" value="1"/>
</dbReference>
<dbReference type="GO" id="GO:0000287">
    <property type="term" value="F:magnesium ion binding"/>
    <property type="evidence" value="ECO:0007669"/>
    <property type="project" value="UniProtKB-UniRule"/>
</dbReference>
<dbReference type="InterPro" id="IPR004131">
    <property type="entry name" value="PPase-energised_H-pump"/>
</dbReference>
<feature type="transmembrane region" description="Helical" evidence="9">
    <location>
        <begin position="490"/>
        <end position="508"/>
    </location>
</feature>
<feature type="transmembrane region" description="Helical" evidence="9">
    <location>
        <begin position="167"/>
        <end position="187"/>
    </location>
</feature>
<evidence type="ECO:0000256" key="5">
    <source>
        <dbReference type="ARBA" id="ARBA00022967"/>
    </source>
</evidence>
<dbReference type="NCBIfam" id="TIGR01104">
    <property type="entry name" value="V_PPase"/>
    <property type="match status" value="1"/>
</dbReference>
<feature type="transmembrane region" description="Helical" evidence="9">
    <location>
        <begin position="714"/>
        <end position="733"/>
    </location>
</feature>
<evidence type="ECO:0000313" key="10">
    <source>
        <dbReference type="EMBL" id="VEH14494.1"/>
    </source>
</evidence>
<evidence type="ECO:0000256" key="7">
    <source>
        <dbReference type="ARBA" id="ARBA00023065"/>
    </source>
</evidence>
<protein>
    <recommendedName>
        <fullName evidence="9">Putative K(+)-stimulated pyrophosphate-energized sodium pump</fullName>
        <ecNumber evidence="9">7.2.3.1</ecNumber>
    </recommendedName>
    <alternativeName>
        <fullName evidence="9">Membrane-bound sodium-translocating pyrophosphatase</fullName>
    </alternativeName>
    <alternativeName>
        <fullName evidence="9">Pyrophosphate-energized inorganic pyrophosphatase</fullName>
        <shortName evidence="9">Na(+)-PPase</shortName>
    </alternativeName>
</protein>
<dbReference type="PANTHER" id="PTHR31998">
    <property type="entry name" value="K(+)-INSENSITIVE PYROPHOSPHATE-ENERGIZED PROTON PUMP"/>
    <property type="match status" value="1"/>
</dbReference>
<evidence type="ECO:0000256" key="4">
    <source>
        <dbReference type="ARBA" id="ARBA00022842"/>
    </source>
</evidence>
<keyword evidence="10" id="KW-0378">Hydrolase</keyword>
<evidence type="ECO:0000256" key="2">
    <source>
        <dbReference type="ARBA" id="ARBA00022448"/>
    </source>
</evidence>
<keyword evidence="5 9" id="KW-1278">Translocase</keyword>
<comment type="caution">
    <text evidence="9">Lacks conserved residue(s) required for the propagation of feature annotation.</text>
</comment>
<feature type="transmembrane region" description="Helical" evidence="9">
    <location>
        <begin position="271"/>
        <end position="293"/>
    </location>
</feature>
<keyword evidence="9" id="KW-0630">Potassium</keyword>
<feature type="transmembrane region" description="Helical" evidence="9">
    <location>
        <begin position="6"/>
        <end position="26"/>
    </location>
</feature>
<feature type="transmembrane region" description="Helical" evidence="9">
    <location>
        <begin position="627"/>
        <end position="651"/>
    </location>
</feature>
<dbReference type="GO" id="GO:0030955">
    <property type="term" value="F:potassium ion binding"/>
    <property type="evidence" value="ECO:0007669"/>
    <property type="project" value="UniProtKB-UniRule"/>
</dbReference>
<evidence type="ECO:0000256" key="3">
    <source>
        <dbReference type="ARBA" id="ARBA00022692"/>
    </source>
</evidence>
<dbReference type="Proteomes" id="UP000274578">
    <property type="component" value="Chromosome 1"/>
</dbReference>
<feature type="transmembrane region" description="Helical" evidence="9">
    <location>
        <begin position="381"/>
        <end position="406"/>
    </location>
</feature>
<dbReference type="GO" id="GO:0012505">
    <property type="term" value="C:endomembrane system"/>
    <property type="evidence" value="ECO:0007669"/>
    <property type="project" value="UniProtKB-SubCell"/>
</dbReference>
<keyword evidence="9" id="KW-1003">Cell membrane</keyword>
<gene>
    <name evidence="10" type="primary">hppA1</name>
    <name evidence="9" type="synonym">hppA</name>
    <name evidence="10" type="ORF">NCTC13071_00471</name>
</gene>
<evidence type="ECO:0000313" key="11">
    <source>
        <dbReference type="Proteomes" id="UP000274578"/>
    </source>
</evidence>
<reference evidence="10 11" key="1">
    <citation type="submission" date="2018-12" db="EMBL/GenBank/DDBJ databases">
        <authorList>
            <consortium name="Pathogen Informatics"/>
        </authorList>
    </citation>
    <scope>NUCLEOTIDE SEQUENCE [LARGE SCALE GENOMIC DNA]</scope>
    <source>
        <strain evidence="10 11">NCTC13071</strain>
    </source>
</reference>
<keyword evidence="8 9" id="KW-0472">Membrane</keyword>
<feature type="site" description="Determinant of potassium dependence" evidence="9">
    <location>
        <position position="485"/>
    </location>
</feature>
<dbReference type="HAMAP" id="MF_01129">
    <property type="entry name" value="PPase_energized_pump"/>
    <property type="match status" value="1"/>
</dbReference>
<evidence type="ECO:0000256" key="9">
    <source>
        <dbReference type="HAMAP-Rule" id="MF_01129"/>
    </source>
</evidence>
<dbReference type="GeneID" id="85011377"/>
<feature type="transmembrane region" description="Helical" evidence="9">
    <location>
        <begin position="556"/>
        <end position="582"/>
    </location>
</feature>
<proteinExistence type="inferred from homology"/>
<comment type="function">
    <text evidence="9">Sodium pump that utilizes the energy of pyrophosphate hydrolysis as the driving force for Na(+) movement across the membrane.</text>
</comment>
<dbReference type="GO" id="GO:0005886">
    <property type="term" value="C:plasma membrane"/>
    <property type="evidence" value="ECO:0007669"/>
    <property type="project" value="UniProtKB-SubCell"/>
</dbReference>
<comment type="subunit">
    <text evidence="9">Homodimer.</text>
</comment>
<dbReference type="EMBL" id="LR134384">
    <property type="protein sequence ID" value="VEH14494.1"/>
    <property type="molecule type" value="Genomic_DNA"/>
</dbReference>
<evidence type="ECO:0000256" key="8">
    <source>
        <dbReference type="ARBA" id="ARBA00023136"/>
    </source>
</evidence>
<comment type="activity regulation">
    <text evidence="9">Requires K(+) for maximal activity.</text>
</comment>
<keyword evidence="3 9" id="KW-0812">Transmembrane</keyword>
<feature type="transmembrane region" description="Helical" evidence="9">
    <location>
        <begin position="305"/>
        <end position="330"/>
    </location>
</feature>
<dbReference type="GO" id="GO:0009678">
    <property type="term" value="F:diphosphate hydrolysis-driven proton transmembrane transporter activity"/>
    <property type="evidence" value="ECO:0007669"/>
    <property type="project" value="UniProtKB-UniRule"/>
</dbReference>
<keyword evidence="6 9" id="KW-1133">Transmembrane helix</keyword>
<dbReference type="GO" id="GO:0006814">
    <property type="term" value="P:sodium ion transport"/>
    <property type="evidence" value="ECO:0007669"/>
    <property type="project" value="UniProtKB-UniRule"/>
</dbReference>
<evidence type="ECO:0000256" key="1">
    <source>
        <dbReference type="ARBA" id="ARBA00004127"/>
    </source>
</evidence>